<protein>
    <recommendedName>
        <fullName evidence="3">Glycosyltransferase</fullName>
    </recommendedName>
</protein>
<sequence>MTATLAARRPLRVLGLFDHDGVRRAQHLGPPEDRVPGPYRIDLLMDEGLDLMPIAPARGRLHRKLRDVVEHRTGVRADLAVRGLVRAARADVVLGMLEDKAVLPAALRRRRIPPYARVPLAVVSCWWAEEILHGSADQRARIARTAAQMDRIFVFSPNQVEAFASIGAADKVVFVPFGVDESWYTPAEPQQPRLQVAAMGIDRGRDFDTLVDAARMTPEIRYDIFTQPDRILDPPANVRLHPPTSMPVHRDNLRAADLVVVPTHDLAYPTGQSVLLEAMACGRCTAVTRTAAMSEYIDDGRTNLALPLHDAGGVAAVVRQAVADPALRRRVGAAARADVEQRFTFRRTWHEVAEALRALPER</sequence>
<dbReference type="Pfam" id="PF13692">
    <property type="entry name" value="Glyco_trans_1_4"/>
    <property type="match status" value="1"/>
</dbReference>
<gene>
    <name evidence="1" type="ORF">GCM10023171_21180</name>
</gene>
<dbReference type="PANTHER" id="PTHR12526">
    <property type="entry name" value="GLYCOSYLTRANSFERASE"/>
    <property type="match status" value="1"/>
</dbReference>
<reference evidence="2" key="1">
    <citation type="journal article" date="2019" name="Int. J. Syst. Evol. Microbiol.">
        <title>The Global Catalogue of Microorganisms (GCM) 10K type strain sequencing project: providing services to taxonomists for standard genome sequencing and annotation.</title>
        <authorList>
            <consortium name="The Broad Institute Genomics Platform"/>
            <consortium name="The Broad Institute Genome Sequencing Center for Infectious Disease"/>
            <person name="Wu L."/>
            <person name="Ma J."/>
        </authorList>
    </citation>
    <scope>NUCLEOTIDE SEQUENCE [LARGE SCALE GENOMIC DNA]</scope>
    <source>
        <strain evidence="2">JCM 17839</strain>
    </source>
</reference>
<dbReference type="Proteomes" id="UP001500731">
    <property type="component" value="Unassembled WGS sequence"/>
</dbReference>
<accession>A0ABP8PG63</accession>
<proteinExistence type="predicted"/>
<dbReference type="SUPFAM" id="SSF53756">
    <property type="entry name" value="UDP-Glycosyltransferase/glycogen phosphorylase"/>
    <property type="match status" value="1"/>
</dbReference>
<keyword evidence="2" id="KW-1185">Reference proteome</keyword>
<evidence type="ECO:0000313" key="1">
    <source>
        <dbReference type="EMBL" id="GAA4485984.1"/>
    </source>
</evidence>
<organism evidence="1 2">
    <name type="scientific">Microbacterium panaciterrae</name>
    <dbReference type="NCBI Taxonomy" id="985759"/>
    <lineage>
        <taxon>Bacteria</taxon>
        <taxon>Bacillati</taxon>
        <taxon>Actinomycetota</taxon>
        <taxon>Actinomycetes</taxon>
        <taxon>Micrococcales</taxon>
        <taxon>Microbacteriaceae</taxon>
        <taxon>Microbacterium</taxon>
    </lineage>
</organism>
<name>A0ABP8PG63_9MICO</name>
<dbReference type="RefSeq" id="WP_345186779.1">
    <property type="nucleotide sequence ID" value="NZ_BAABGP010000014.1"/>
</dbReference>
<comment type="caution">
    <text evidence="1">The sequence shown here is derived from an EMBL/GenBank/DDBJ whole genome shotgun (WGS) entry which is preliminary data.</text>
</comment>
<dbReference type="EMBL" id="BAABGP010000014">
    <property type="protein sequence ID" value="GAA4485984.1"/>
    <property type="molecule type" value="Genomic_DNA"/>
</dbReference>
<evidence type="ECO:0000313" key="2">
    <source>
        <dbReference type="Proteomes" id="UP001500731"/>
    </source>
</evidence>
<evidence type="ECO:0008006" key="3">
    <source>
        <dbReference type="Google" id="ProtNLM"/>
    </source>
</evidence>
<dbReference type="Gene3D" id="3.40.50.2000">
    <property type="entry name" value="Glycogen Phosphorylase B"/>
    <property type="match status" value="2"/>
</dbReference>
<dbReference type="PANTHER" id="PTHR12526:SF590">
    <property type="entry name" value="ALPHA-MALTOSE-1-PHOSPHATE SYNTHASE"/>
    <property type="match status" value="1"/>
</dbReference>